<feature type="compositionally biased region" description="Acidic residues" evidence="7">
    <location>
        <begin position="993"/>
        <end position="1015"/>
    </location>
</feature>
<dbReference type="Pfam" id="PF00069">
    <property type="entry name" value="Pkinase"/>
    <property type="match status" value="1"/>
</dbReference>
<dbReference type="PROSITE" id="PS00107">
    <property type="entry name" value="PROTEIN_KINASE_ATP"/>
    <property type="match status" value="1"/>
</dbReference>
<dbReference type="InterPro" id="IPR011009">
    <property type="entry name" value="Kinase-like_dom_sf"/>
</dbReference>
<evidence type="ECO:0000313" key="9">
    <source>
        <dbReference type="EMBL" id="GMR49188.1"/>
    </source>
</evidence>
<feature type="compositionally biased region" description="Low complexity" evidence="7">
    <location>
        <begin position="1766"/>
        <end position="1782"/>
    </location>
</feature>
<dbReference type="FunFam" id="1.10.510.10:FF:000389">
    <property type="entry name" value="Uncharacterized protein, isoform E"/>
    <property type="match status" value="1"/>
</dbReference>
<evidence type="ECO:0000259" key="8">
    <source>
        <dbReference type="PROSITE" id="PS50011"/>
    </source>
</evidence>
<feature type="region of interest" description="Disordered" evidence="7">
    <location>
        <begin position="1353"/>
        <end position="1390"/>
    </location>
</feature>
<feature type="region of interest" description="Disordered" evidence="7">
    <location>
        <begin position="865"/>
        <end position="1058"/>
    </location>
</feature>
<dbReference type="SUPFAM" id="SSF56112">
    <property type="entry name" value="Protein kinase-like (PK-like)"/>
    <property type="match status" value="1"/>
</dbReference>
<feature type="compositionally biased region" description="Basic and acidic residues" evidence="7">
    <location>
        <begin position="167"/>
        <end position="179"/>
    </location>
</feature>
<dbReference type="EMBL" id="BTRK01000004">
    <property type="protein sequence ID" value="GMR49188.1"/>
    <property type="molecule type" value="Genomic_DNA"/>
</dbReference>
<feature type="region of interest" description="Disordered" evidence="7">
    <location>
        <begin position="1714"/>
        <end position="1751"/>
    </location>
</feature>
<protein>
    <recommendedName>
        <fullName evidence="8">Protein kinase domain-containing protein</fullName>
    </recommendedName>
</protein>
<feature type="region of interest" description="Disordered" evidence="7">
    <location>
        <begin position="1"/>
        <end position="31"/>
    </location>
</feature>
<feature type="binding site" evidence="6">
    <location>
        <position position="389"/>
    </location>
    <ligand>
        <name>ATP</name>
        <dbReference type="ChEBI" id="CHEBI:30616"/>
    </ligand>
</feature>
<feature type="region of interest" description="Disordered" evidence="7">
    <location>
        <begin position="1530"/>
        <end position="1554"/>
    </location>
</feature>
<evidence type="ECO:0000256" key="7">
    <source>
        <dbReference type="SAM" id="MobiDB-lite"/>
    </source>
</evidence>
<evidence type="ECO:0000313" key="10">
    <source>
        <dbReference type="Proteomes" id="UP001328107"/>
    </source>
</evidence>
<dbReference type="Proteomes" id="UP001328107">
    <property type="component" value="Unassembled WGS sequence"/>
</dbReference>
<feature type="compositionally biased region" description="Low complexity" evidence="7">
    <location>
        <begin position="1042"/>
        <end position="1058"/>
    </location>
</feature>
<dbReference type="PANTHER" id="PTHR24346:SF93">
    <property type="entry name" value="NUAK FAMILY SNF1-LIKE KINASE 1"/>
    <property type="match status" value="1"/>
</dbReference>
<dbReference type="InterPro" id="IPR008271">
    <property type="entry name" value="Ser/Thr_kinase_AS"/>
</dbReference>
<keyword evidence="3 6" id="KW-0547">Nucleotide-binding</keyword>
<keyword evidence="4" id="KW-0418">Kinase</keyword>
<feature type="compositionally biased region" description="Gly residues" evidence="7">
    <location>
        <begin position="295"/>
        <end position="304"/>
    </location>
</feature>
<feature type="region of interest" description="Disordered" evidence="7">
    <location>
        <begin position="672"/>
        <end position="801"/>
    </location>
</feature>
<dbReference type="InterPro" id="IPR017441">
    <property type="entry name" value="Protein_kinase_ATP_BS"/>
</dbReference>
<dbReference type="GO" id="GO:0005737">
    <property type="term" value="C:cytoplasm"/>
    <property type="evidence" value="ECO:0007669"/>
    <property type="project" value="TreeGrafter"/>
</dbReference>
<feature type="region of interest" description="Disordered" evidence="7">
    <location>
        <begin position="1895"/>
        <end position="1973"/>
    </location>
</feature>
<feature type="compositionally biased region" description="Polar residues" evidence="7">
    <location>
        <begin position="865"/>
        <end position="884"/>
    </location>
</feature>
<evidence type="ECO:0000256" key="4">
    <source>
        <dbReference type="ARBA" id="ARBA00022777"/>
    </source>
</evidence>
<feature type="compositionally biased region" description="Low complexity" evidence="7">
    <location>
        <begin position="772"/>
        <end position="795"/>
    </location>
</feature>
<evidence type="ECO:0000256" key="5">
    <source>
        <dbReference type="ARBA" id="ARBA00022840"/>
    </source>
</evidence>
<feature type="compositionally biased region" description="Low complexity" evidence="7">
    <location>
        <begin position="1794"/>
        <end position="1811"/>
    </location>
</feature>
<feature type="compositionally biased region" description="Polar residues" evidence="7">
    <location>
        <begin position="1865"/>
        <end position="1874"/>
    </location>
</feature>
<comment type="caution">
    <text evidence="9">The sequence shown here is derived from an EMBL/GenBank/DDBJ whole genome shotgun (WGS) entry which is preliminary data.</text>
</comment>
<feature type="compositionally biased region" description="Pro residues" evidence="7">
    <location>
        <begin position="1026"/>
        <end position="1041"/>
    </location>
</feature>
<dbReference type="CDD" id="cd14073">
    <property type="entry name" value="STKc_NUAK"/>
    <property type="match status" value="1"/>
</dbReference>
<dbReference type="CDD" id="cd22265">
    <property type="entry name" value="UDM1_RNF168"/>
    <property type="match status" value="1"/>
</dbReference>
<name>A0AAN5CR54_9BILA</name>
<dbReference type="GO" id="GO:0000226">
    <property type="term" value="P:microtubule cytoskeleton organization"/>
    <property type="evidence" value="ECO:0007669"/>
    <property type="project" value="TreeGrafter"/>
</dbReference>
<sequence>MAARHKKYGSQGRTYSSPSGAFGITDRTTPSKNIYTRPAVTTTLSRPWAIGQRSTVLDGLPPSPALLKLPPTSEPSSRRIETAIRYAQARRTNEMPTRSSVDDPAVRELMTRYSNPPTPERSVNILRRNTISRSTAASPARDRSTENIQQLLDRYRGPRSNTAPRTVTKESTAEKEERPASVISVAAADLVKRRRDSDPAASNVYHNPLTSELAKPTKVDELSLTSARLSGSNIHVPFQVTTKAVSGAMRPDTSASSARRARYIANSYERSRPHLPPVPHHHYVPSSGVTSGGAMPIGGGGGSRSGSKSGRLARISQSNIRSHGGSIGGSSHGLGAAPLSGDLGSPTKKDPMKHRFEIVRKLGSGTYGKVSLAYDHKFDREVAVKLIKKSAIENKADLVRIRREIRIMSALNHPNIIQIFEVFENKDKIILVMEYANGGELYDYVSKYGSLQEQEARRIFRQITSAVLYCHKHKVAHRDLKLENILLDSNNHAKIADFGLSNYFSDKTLLSTFCGSPLYASPEIINGTPYRGPEVDCWSLGILLYTLVYGSMPFDGRDFNRMVRQIKKGAYYEPDTPSTASMLIRNMLRVNPERRANIDDIASHWWLNLEENMPVIQELPENRILDHTPLTERPETMMVQELVDEADVFMEFSHLSGETRRKIEEFRRRRKEAEEYNENCPVQPKKNKQEEEQMKAEEKSLRGVEEKKEKAADDPLERLRQIESRLGGMSERRRASREVKQKEVEEVKRKISAARGEPMPPPAAAAPPPKAAAPATPSTPSGPSSTASSNAGSYSRRAGGEAAWRVETDSLNMLMNQVLEQMEKGPVSLNLVARIKAHPMYDSRPMVKELLESILAGQPETIQKQTSRILEQATSQEAMRSTESLAKKDEPKKEAKGGKGKRGKMEDRKWHSVEVGFENEGESFSDEEDLTPEGSTANAKAMGGSVMSVSAASHTTEITVRETSFEDMDDDDRAATPTAPAPAGKDKAQPTVPEEEEEDEEEDEYSDSELEELAEGVEKVEAKEPAAPPPQPPAAPAPPSMLAPQSAAAAAAAGSGVPPKFLDAFDRGLIKRQSKGKYQHIIIDLYGRGLSLEGESPLLPRRRIGGPQPSIEHSPLLFDKARQCIATFPERLNLEDIDKPKRRKKKEDMCIVEVDVHDRHEDTSLTPQSRHNGSVPPRTPPPLEGSEEEDEDEMEEEESEEESEEEEGEIFVRRPCPPIIGGRIIGMPRTIAESSTQPMLTPASPTLIYDAPPPSTTVITEAVIDPASTRRANYLESCPPSIELSPEPTTFTVAEITKPSYANQYGIKRPVAVVGPSQESSSMDYDEYEDDDIIAEKEEKMRRILEEAEETLLEDSETGGDSETWQAAAASLKRRNMERRRQRNKTIADPVEISKAIERESERRAAAAPAHDPLDSFYTQHLGGGGLRVRLHEDSFRKQQPSSTLDYGASTRINSAAVVRDDRGRSRTLDASPDRPDYGGGRLSGYGSSAGGGTGGMFGGASPGYSRKFEEPSLDSWATSPRKFEVYKTRAERDAERNTQMHPQAVTHPSSAYRTSYYTDSGSAGMGMGGSAGRSSAYYRPKSVYDEMPSYGGGGGRPSSLYHERSTTPSYDNNPLSSSIDGPSSNINDILARYSTAGDYSGSSTASSYNRPTRRMTTAVTEADRTAAYARSRSIDRKDSDVVDFRLKTPDMGSGGEYTYVHYHDSAVNGARASQPRVTLSSLNEPPKSILKNKQTADYEPRVEASSSVGPVRSVIDRLKRHLSLEKSPPSSTPSSVRAPSSGPASRPFVAPTSGSMASAAGGVGSYAPGGYDDGKKRSATSALPFNRRRTSELRLGADGSIVTNGYSDMMPTTSPYRYHEDSSYGRNSSISATSRREEPVTGIDKIKNLFSTSATRKDSGSRAFTPSGTSSYGLSNVATTSSSRDAYGAPAGSYGARSTYLGGSSPSNRYTTSGYGTGGGSSSTEPRRYYYD</sequence>
<feature type="domain" description="Protein kinase" evidence="8">
    <location>
        <begin position="356"/>
        <end position="607"/>
    </location>
</feature>
<feature type="region of interest" description="Disordered" evidence="7">
    <location>
        <begin position="289"/>
        <end position="351"/>
    </location>
</feature>
<dbReference type="PROSITE" id="PS00108">
    <property type="entry name" value="PROTEIN_KINASE_ST"/>
    <property type="match status" value="1"/>
</dbReference>
<feature type="compositionally biased region" description="Basic and acidic residues" evidence="7">
    <location>
        <begin position="885"/>
        <end position="912"/>
    </location>
</feature>
<dbReference type="InterPro" id="IPR000719">
    <property type="entry name" value="Prot_kinase_dom"/>
</dbReference>
<accession>A0AAN5CR54</accession>
<dbReference type="Gene3D" id="1.10.510.10">
    <property type="entry name" value="Transferase(Phosphotransferase) domain 1"/>
    <property type="match status" value="1"/>
</dbReference>
<feature type="region of interest" description="Disordered" evidence="7">
    <location>
        <begin position="132"/>
        <end position="180"/>
    </location>
</feature>
<feature type="compositionally biased region" description="Polar residues" evidence="7">
    <location>
        <begin position="1540"/>
        <end position="1554"/>
    </location>
</feature>
<feature type="compositionally biased region" description="Pro residues" evidence="7">
    <location>
        <begin position="758"/>
        <end position="771"/>
    </location>
</feature>
<feature type="compositionally biased region" description="Acidic residues" evidence="7">
    <location>
        <begin position="1185"/>
        <end position="1209"/>
    </location>
</feature>
<dbReference type="GO" id="GO:0050321">
    <property type="term" value="F:tau-protein kinase activity"/>
    <property type="evidence" value="ECO:0007669"/>
    <property type="project" value="TreeGrafter"/>
</dbReference>
<feature type="compositionally biased region" description="Polar residues" evidence="7">
    <location>
        <begin position="1607"/>
        <end position="1623"/>
    </location>
</feature>
<evidence type="ECO:0000256" key="1">
    <source>
        <dbReference type="ARBA" id="ARBA00022527"/>
    </source>
</evidence>
<feature type="compositionally biased region" description="Basic and acidic residues" evidence="7">
    <location>
        <begin position="1459"/>
        <end position="1477"/>
    </location>
</feature>
<dbReference type="PANTHER" id="PTHR24346">
    <property type="entry name" value="MAP/MICROTUBULE AFFINITY-REGULATING KINASE"/>
    <property type="match status" value="1"/>
</dbReference>
<dbReference type="SMART" id="SM00220">
    <property type="entry name" value="S_TKc"/>
    <property type="match status" value="1"/>
</dbReference>
<proteinExistence type="predicted"/>
<dbReference type="PROSITE" id="PS50011">
    <property type="entry name" value="PROTEIN_KINASE_DOM"/>
    <property type="match status" value="1"/>
</dbReference>
<feature type="region of interest" description="Disordered" evidence="7">
    <location>
        <begin position="1158"/>
        <end position="1212"/>
    </location>
</feature>
<reference evidence="10" key="1">
    <citation type="submission" date="2022-10" db="EMBL/GenBank/DDBJ databases">
        <title>Genome assembly of Pristionchus species.</title>
        <authorList>
            <person name="Yoshida K."/>
            <person name="Sommer R.J."/>
        </authorList>
    </citation>
    <scope>NUCLEOTIDE SEQUENCE [LARGE SCALE GENOMIC DNA]</scope>
    <source>
        <strain evidence="10">RS5460</strain>
    </source>
</reference>
<feature type="compositionally biased region" description="Acidic residues" evidence="7">
    <location>
        <begin position="917"/>
        <end position="931"/>
    </location>
</feature>
<feature type="compositionally biased region" description="Basic residues" evidence="7">
    <location>
        <begin position="1372"/>
        <end position="1384"/>
    </location>
</feature>
<feature type="region of interest" description="Disordered" evidence="7">
    <location>
        <begin position="1763"/>
        <end position="1881"/>
    </location>
</feature>
<evidence type="ECO:0000256" key="2">
    <source>
        <dbReference type="ARBA" id="ARBA00022679"/>
    </source>
</evidence>
<evidence type="ECO:0000256" key="6">
    <source>
        <dbReference type="PROSITE-ProRule" id="PRU10141"/>
    </source>
</evidence>
<evidence type="ECO:0000256" key="3">
    <source>
        <dbReference type="ARBA" id="ARBA00022741"/>
    </source>
</evidence>
<dbReference type="GO" id="GO:0035556">
    <property type="term" value="P:intracellular signal transduction"/>
    <property type="evidence" value="ECO:0007669"/>
    <property type="project" value="TreeGrafter"/>
</dbReference>
<organism evidence="9 10">
    <name type="scientific">Pristionchus mayeri</name>
    <dbReference type="NCBI Taxonomy" id="1317129"/>
    <lineage>
        <taxon>Eukaryota</taxon>
        <taxon>Metazoa</taxon>
        <taxon>Ecdysozoa</taxon>
        <taxon>Nematoda</taxon>
        <taxon>Chromadorea</taxon>
        <taxon>Rhabditida</taxon>
        <taxon>Rhabditina</taxon>
        <taxon>Diplogasteromorpha</taxon>
        <taxon>Diplogasteroidea</taxon>
        <taxon>Neodiplogasteridae</taxon>
        <taxon>Pristionchus</taxon>
    </lineage>
</organism>
<keyword evidence="10" id="KW-1185">Reference proteome</keyword>
<dbReference type="FunFam" id="3.30.200.20:FF:000042">
    <property type="entry name" value="Aurora kinase A"/>
    <property type="match status" value="1"/>
</dbReference>
<feature type="region of interest" description="Disordered" evidence="7">
    <location>
        <begin position="1456"/>
        <end position="1499"/>
    </location>
</feature>
<feature type="compositionally biased region" description="Gly residues" evidence="7">
    <location>
        <begin position="1478"/>
        <end position="1499"/>
    </location>
</feature>
<feature type="compositionally biased region" description="Basic and acidic residues" evidence="7">
    <location>
        <begin position="1530"/>
        <end position="1539"/>
    </location>
</feature>
<feature type="compositionally biased region" description="Polar residues" evidence="7">
    <location>
        <begin position="1842"/>
        <end position="1856"/>
    </location>
</feature>
<keyword evidence="2" id="KW-0808">Transferase</keyword>
<feature type="region of interest" description="Disordered" evidence="7">
    <location>
        <begin position="1589"/>
        <end position="1623"/>
    </location>
</feature>
<feature type="compositionally biased region" description="Basic and acidic residues" evidence="7">
    <location>
        <begin position="730"/>
        <end position="749"/>
    </location>
</feature>
<feature type="compositionally biased region" description="Basic and acidic residues" evidence="7">
    <location>
        <begin position="687"/>
        <end position="723"/>
    </location>
</feature>
<gene>
    <name evidence="9" type="ORF">PMAYCL1PPCAC_19383</name>
</gene>
<feature type="compositionally biased region" description="Polar residues" evidence="7">
    <location>
        <begin position="1903"/>
        <end position="1925"/>
    </location>
</feature>
<dbReference type="GO" id="GO:0005524">
    <property type="term" value="F:ATP binding"/>
    <property type="evidence" value="ECO:0007669"/>
    <property type="project" value="UniProtKB-UniRule"/>
</dbReference>
<feature type="compositionally biased region" description="Polar residues" evidence="7">
    <location>
        <begin position="947"/>
        <end position="958"/>
    </location>
</feature>
<keyword evidence="1" id="KW-0723">Serine/threonine-protein kinase</keyword>
<keyword evidence="5 6" id="KW-0067">ATP-binding</keyword>